<dbReference type="SMART" id="SM00028">
    <property type="entry name" value="TPR"/>
    <property type="match status" value="2"/>
</dbReference>
<evidence type="ECO:0000256" key="6">
    <source>
        <dbReference type="SAM" id="Phobius"/>
    </source>
</evidence>
<dbReference type="Proteomes" id="UP000599688">
    <property type="component" value="Unassembled WGS sequence"/>
</dbReference>
<dbReference type="SUPFAM" id="SSF48452">
    <property type="entry name" value="TPR-like"/>
    <property type="match status" value="2"/>
</dbReference>
<dbReference type="Gene3D" id="1.10.10.10">
    <property type="entry name" value="Winged helix-like DNA-binding domain superfamily/Winged helix DNA-binding domain"/>
    <property type="match status" value="1"/>
</dbReference>
<evidence type="ECO:0008006" key="9">
    <source>
        <dbReference type="Google" id="ProtNLM"/>
    </source>
</evidence>
<evidence type="ECO:0000256" key="3">
    <source>
        <dbReference type="ARBA" id="ARBA00022737"/>
    </source>
</evidence>
<proteinExistence type="inferred from homology"/>
<evidence type="ECO:0000256" key="4">
    <source>
        <dbReference type="ARBA" id="ARBA00022803"/>
    </source>
</evidence>
<dbReference type="InterPro" id="IPR036388">
    <property type="entry name" value="WH-like_DNA-bd_sf"/>
</dbReference>
<feature type="transmembrane region" description="Helical" evidence="6">
    <location>
        <begin position="355"/>
        <end position="373"/>
    </location>
</feature>
<keyword evidence="6" id="KW-0812">Transmembrane</keyword>
<dbReference type="PANTHER" id="PTHR46630:SF1">
    <property type="entry name" value="TETRATRICOPEPTIDE REPEAT PROTEIN 29"/>
    <property type="match status" value="1"/>
</dbReference>
<dbReference type="GO" id="GO:0006355">
    <property type="term" value="P:regulation of DNA-templated transcription"/>
    <property type="evidence" value="ECO:0007669"/>
    <property type="project" value="InterPro"/>
</dbReference>
<keyword evidence="4" id="KW-0802">TPR repeat</keyword>
<dbReference type="AlphaFoldDB" id="A0A917A158"/>
<dbReference type="GO" id="GO:0003677">
    <property type="term" value="F:DNA binding"/>
    <property type="evidence" value="ECO:0007669"/>
    <property type="project" value="InterPro"/>
</dbReference>
<accession>A0A917A158</accession>
<dbReference type="RefSeq" id="WP_188407110.1">
    <property type="nucleotide sequence ID" value="NZ_BMGL01000016.1"/>
</dbReference>
<dbReference type="InterPro" id="IPR019734">
    <property type="entry name" value="TPR_rpt"/>
</dbReference>
<dbReference type="GO" id="GO:0005737">
    <property type="term" value="C:cytoplasm"/>
    <property type="evidence" value="ECO:0007669"/>
    <property type="project" value="UniProtKB-SubCell"/>
</dbReference>
<dbReference type="InterPro" id="IPR051476">
    <property type="entry name" value="Bac_ResReg_Asp_Phosphatase"/>
</dbReference>
<reference evidence="7 8" key="1">
    <citation type="journal article" date="2014" name="Int. J. Syst. Evol. Microbiol.">
        <title>Complete genome sequence of Corynebacterium casei LMG S-19264T (=DSM 44701T), isolated from a smear-ripened cheese.</title>
        <authorList>
            <consortium name="US DOE Joint Genome Institute (JGI-PGF)"/>
            <person name="Walter F."/>
            <person name="Albersmeier A."/>
            <person name="Kalinowski J."/>
            <person name="Ruckert C."/>
        </authorList>
    </citation>
    <scope>NUCLEOTIDE SEQUENCE [LARGE SCALE GENOMIC DNA]</scope>
    <source>
        <strain evidence="7 8">CGMCC 1.12925</strain>
    </source>
</reference>
<dbReference type="InterPro" id="IPR016032">
    <property type="entry name" value="Sig_transdc_resp-reg_C-effctor"/>
</dbReference>
<dbReference type="Gene3D" id="1.25.40.10">
    <property type="entry name" value="Tetratricopeptide repeat domain"/>
    <property type="match status" value="2"/>
</dbReference>
<dbReference type="PANTHER" id="PTHR46630">
    <property type="entry name" value="TETRATRICOPEPTIDE REPEAT PROTEIN 29"/>
    <property type="match status" value="1"/>
</dbReference>
<evidence type="ECO:0000256" key="2">
    <source>
        <dbReference type="ARBA" id="ARBA00022490"/>
    </source>
</evidence>
<comment type="subcellular location">
    <subcellularLocation>
        <location evidence="1">Cytoplasm</location>
    </subcellularLocation>
</comment>
<keyword evidence="6" id="KW-0472">Membrane</keyword>
<protein>
    <recommendedName>
        <fullName evidence="9">Tetratricopeptide repeat-containing protein</fullName>
    </recommendedName>
</protein>
<keyword evidence="3" id="KW-0677">Repeat</keyword>
<dbReference type="EMBL" id="BMGL01000016">
    <property type="protein sequence ID" value="GGE22109.1"/>
    <property type="molecule type" value="Genomic_DNA"/>
</dbReference>
<dbReference type="InterPro" id="IPR011990">
    <property type="entry name" value="TPR-like_helical_dom_sf"/>
</dbReference>
<sequence length="535" mass="62234">MKVFVHFLCVIFFSFCCLGETGLYAYNISKSNNQPEKKTIDSLVNQSNYYLNSDLNKSLNYALSALEVSVKGNNKSDLMHAYNQLGRVYFYVGMFENSYVNWHKAHQLAIETSIESDVSSTAFNLAALFIILEEYDKAQDFLNIVKPYYFSSTSKDFLLKQLNVINNQALIYHKTGKIEEAREHFEKGIIIIEKIEHKAHALSFLNAYASFLIEQKDHALALKILNKIGEVNNVDLYYNAQVDATLQLKYASIYFELKNEQKVKYHLNKGIALAKSINSISLLKEYSLFYHQVFKAEGNAEKALLFKESSDSLYKLEQHNESKIAIIRDEFEEQLTQFRGKIDEEALKFTRQKRLIFIFTFITLTGLLYLIFLKSKKQKLLKKLNKKNINHLEKKVESKHKEIISLELKHIQQNSMFEKIISDIKFNTSQKEIFVNDKKAIASLVKQNKSLWDEFELRFNQIDAGFYTALEAQSKQLTKNERRLCALLRLDFSTKEISNINNQSIRSVEIARTRIRKKLNLTHTNIKLNAFLKQI</sequence>
<keyword evidence="6" id="KW-1133">Transmembrane helix</keyword>
<keyword evidence="8" id="KW-1185">Reference proteome</keyword>
<organism evidence="7 8">
    <name type="scientific">Psychroflexus salis</name>
    <dbReference type="NCBI Taxonomy" id="1526574"/>
    <lineage>
        <taxon>Bacteria</taxon>
        <taxon>Pseudomonadati</taxon>
        <taxon>Bacteroidota</taxon>
        <taxon>Flavobacteriia</taxon>
        <taxon>Flavobacteriales</taxon>
        <taxon>Flavobacteriaceae</taxon>
        <taxon>Psychroflexus</taxon>
    </lineage>
</organism>
<name>A0A917A158_9FLAO</name>
<evidence type="ECO:0000256" key="5">
    <source>
        <dbReference type="ARBA" id="ARBA00038253"/>
    </source>
</evidence>
<evidence type="ECO:0000313" key="7">
    <source>
        <dbReference type="EMBL" id="GGE22109.1"/>
    </source>
</evidence>
<evidence type="ECO:0000256" key="1">
    <source>
        <dbReference type="ARBA" id="ARBA00004496"/>
    </source>
</evidence>
<evidence type="ECO:0000313" key="8">
    <source>
        <dbReference type="Proteomes" id="UP000599688"/>
    </source>
</evidence>
<dbReference type="SUPFAM" id="SSF46894">
    <property type="entry name" value="C-terminal effector domain of the bipartite response regulators"/>
    <property type="match status" value="1"/>
</dbReference>
<comment type="similarity">
    <text evidence="5">Belongs to the Rap family.</text>
</comment>
<gene>
    <name evidence="7" type="ORF">GCM10010831_23960</name>
</gene>
<comment type="caution">
    <text evidence="7">The sequence shown here is derived from an EMBL/GenBank/DDBJ whole genome shotgun (WGS) entry which is preliminary data.</text>
</comment>
<keyword evidence="2" id="KW-0963">Cytoplasm</keyword>